<accession>A0ABM5P1Q7</accession>
<organism evidence="1 2">
    <name type="scientific">Mycoplasma ovis str. Michigan</name>
    <dbReference type="NCBI Taxonomy" id="1415773"/>
    <lineage>
        <taxon>Bacteria</taxon>
        <taxon>Bacillati</taxon>
        <taxon>Mycoplasmatota</taxon>
        <taxon>Mollicutes</taxon>
        <taxon>Mycoplasmataceae</taxon>
        <taxon>Mycoplasma</taxon>
    </lineage>
</organism>
<protein>
    <recommendedName>
        <fullName evidence="3">Transposase</fullName>
    </recommendedName>
</protein>
<evidence type="ECO:0008006" key="3">
    <source>
        <dbReference type="Google" id="ProtNLM"/>
    </source>
</evidence>
<keyword evidence="2" id="KW-1185">Reference proteome</keyword>
<evidence type="ECO:0000313" key="2">
    <source>
        <dbReference type="Proteomes" id="UP000018745"/>
    </source>
</evidence>
<name>A0ABM5P1Q7_9MOLU</name>
<proteinExistence type="predicted"/>
<reference evidence="1 2" key="1">
    <citation type="journal article" date="2014" name="Genome Announc.">
        <title>Complete Genome Sequence of Mycoplasma ovis Strain Michigan, a Hemoplasma of Sheep with Two Distinct 16S rRNA Genes.</title>
        <authorList>
            <person name="Deshuillers P.L."/>
            <person name="Santos A.P."/>
            <person name="do Nascimento N.C."/>
            <person name="Hampel J.A."/>
            <person name="Bergin I.L."/>
            <person name="Dyson M.C."/>
            <person name="Messick J.B."/>
        </authorList>
    </citation>
    <scope>NUCLEOTIDE SEQUENCE [LARGE SCALE GENOMIC DNA]</scope>
    <source>
        <strain evidence="1 2">Michigan</strain>
    </source>
</reference>
<dbReference type="Proteomes" id="UP000018745">
    <property type="component" value="Chromosome"/>
</dbReference>
<dbReference type="EMBL" id="CP006935">
    <property type="protein sequence ID" value="AHC40294.1"/>
    <property type="molecule type" value="Genomic_DNA"/>
</dbReference>
<gene>
    <name evidence="1" type="ORF">OVS_02165</name>
</gene>
<evidence type="ECO:0000313" key="1">
    <source>
        <dbReference type="EMBL" id="AHC40294.1"/>
    </source>
</evidence>
<sequence length="63" mass="7975">MLVKKKLEEWKKNKKEHNSEPILSARERESLQKVYVLYNELKWWKEKTYFWAKKRRRGSSRFM</sequence>